<dbReference type="Pfam" id="PF09375">
    <property type="entry name" value="Peptidase_M75"/>
    <property type="match status" value="1"/>
</dbReference>
<evidence type="ECO:0000256" key="1">
    <source>
        <dbReference type="ARBA" id="ARBA00004196"/>
    </source>
</evidence>
<dbReference type="RefSeq" id="WP_027851020.1">
    <property type="nucleotide sequence ID" value="NZ_BSOR01000027.1"/>
</dbReference>
<dbReference type="InterPro" id="IPR038352">
    <property type="entry name" value="Imelysin_sf"/>
</dbReference>
<evidence type="ECO:0000256" key="3">
    <source>
        <dbReference type="SAM" id="Coils"/>
    </source>
</evidence>
<feature type="coiled-coil region" evidence="3">
    <location>
        <begin position="335"/>
        <end position="362"/>
    </location>
</feature>
<keyword evidence="3" id="KW-0175">Coiled coil</keyword>
<sequence>MSSLSSFSTPNFSTLGFSTKLTAKVSLIALALTAASQVLAAPNEQQWQAYNQAAINQQIIPSYHQLTQALENSEKKAVSLCKAPTSIKLVAAQKAYQQAMNQWQAVQHIQYGPVTLLMRNYGLHYWPDKRGTGANQLRSALALEDAVYDDQFFKSSSISLKGFPAMEKILFSKTAAKDLQPSSNACRFLTGVNHYMVKVAQEIEQDWQLQAERQLNPGANPYFETAAEAAIPLMKSLAEPLQVILDHKLDYPLGSGFEKARWSRSESWRSNQSLSNINTNLDALHQLYSGFKPVSVHSLLLEVGEKNLASSIESSFKQINKQLSKIPEVNQQDLTEKTDQALRQLRADIETLQNHLQLAMAALDVHLGFNSRDGD</sequence>
<evidence type="ECO:0000313" key="7">
    <source>
        <dbReference type="Proteomes" id="UP001156682"/>
    </source>
</evidence>
<feature type="domain" description="Imelysin-like" evidence="5">
    <location>
        <begin position="59"/>
        <end position="344"/>
    </location>
</feature>
<gene>
    <name evidence="6" type="ORF">GCM10007878_15660</name>
</gene>
<feature type="chain" id="PRO_5045084157" description="Imelysin-like domain-containing protein" evidence="4">
    <location>
        <begin position="41"/>
        <end position="375"/>
    </location>
</feature>
<protein>
    <recommendedName>
        <fullName evidence="5">Imelysin-like domain-containing protein</fullName>
    </recommendedName>
</protein>
<name>A0ABQ6A1L2_9GAMM</name>
<organism evidence="6 7">
    <name type="scientific">Marinospirillum insulare</name>
    <dbReference type="NCBI Taxonomy" id="217169"/>
    <lineage>
        <taxon>Bacteria</taxon>
        <taxon>Pseudomonadati</taxon>
        <taxon>Pseudomonadota</taxon>
        <taxon>Gammaproteobacteria</taxon>
        <taxon>Oceanospirillales</taxon>
        <taxon>Oceanospirillaceae</taxon>
        <taxon>Marinospirillum</taxon>
    </lineage>
</organism>
<feature type="signal peptide" evidence="4">
    <location>
        <begin position="1"/>
        <end position="40"/>
    </location>
</feature>
<evidence type="ECO:0000256" key="2">
    <source>
        <dbReference type="ARBA" id="ARBA00022729"/>
    </source>
</evidence>
<keyword evidence="2 4" id="KW-0732">Signal</keyword>
<evidence type="ECO:0000259" key="5">
    <source>
        <dbReference type="Pfam" id="PF09375"/>
    </source>
</evidence>
<comment type="caution">
    <text evidence="6">The sequence shown here is derived from an EMBL/GenBank/DDBJ whole genome shotgun (WGS) entry which is preliminary data.</text>
</comment>
<dbReference type="Proteomes" id="UP001156682">
    <property type="component" value="Unassembled WGS sequence"/>
</dbReference>
<accession>A0ABQ6A1L2</accession>
<proteinExistence type="predicted"/>
<dbReference type="InterPro" id="IPR034984">
    <property type="entry name" value="Imelysin-like_IPPA"/>
</dbReference>
<dbReference type="CDD" id="cd14659">
    <property type="entry name" value="Imelysin-like_IPPA"/>
    <property type="match status" value="1"/>
</dbReference>
<reference evidence="7" key="1">
    <citation type="journal article" date="2019" name="Int. J. Syst. Evol. Microbiol.">
        <title>The Global Catalogue of Microorganisms (GCM) 10K type strain sequencing project: providing services to taxonomists for standard genome sequencing and annotation.</title>
        <authorList>
            <consortium name="The Broad Institute Genomics Platform"/>
            <consortium name="The Broad Institute Genome Sequencing Center for Infectious Disease"/>
            <person name="Wu L."/>
            <person name="Ma J."/>
        </authorList>
    </citation>
    <scope>NUCLEOTIDE SEQUENCE [LARGE SCALE GENOMIC DNA]</scope>
    <source>
        <strain evidence="7">NBRC 100033</strain>
    </source>
</reference>
<dbReference type="InterPro" id="IPR018976">
    <property type="entry name" value="Imelysin-like"/>
</dbReference>
<evidence type="ECO:0000256" key="4">
    <source>
        <dbReference type="SAM" id="SignalP"/>
    </source>
</evidence>
<keyword evidence="7" id="KW-1185">Reference proteome</keyword>
<comment type="subcellular location">
    <subcellularLocation>
        <location evidence="1">Cell envelope</location>
    </subcellularLocation>
</comment>
<evidence type="ECO:0000313" key="6">
    <source>
        <dbReference type="EMBL" id="GLR64128.1"/>
    </source>
</evidence>
<dbReference type="EMBL" id="BSOR01000027">
    <property type="protein sequence ID" value="GLR64128.1"/>
    <property type="molecule type" value="Genomic_DNA"/>
</dbReference>
<dbReference type="Gene3D" id="1.20.1420.20">
    <property type="entry name" value="M75 peptidase, HXXE motif"/>
    <property type="match status" value="1"/>
</dbReference>